<dbReference type="AlphaFoldDB" id="A0A6C0AEV4"/>
<proteinExistence type="predicted"/>
<reference evidence="1" key="1">
    <citation type="journal article" date="2020" name="Nature">
        <title>Giant virus diversity and host interactions through global metagenomics.</title>
        <authorList>
            <person name="Schulz F."/>
            <person name="Roux S."/>
            <person name="Paez-Espino D."/>
            <person name="Jungbluth S."/>
            <person name="Walsh D.A."/>
            <person name="Denef V.J."/>
            <person name="McMahon K.D."/>
            <person name="Konstantinidis K.T."/>
            <person name="Eloe-Fadrosh E.A."/>
            <person name="Kyrpides N.C."/>
            <person name="Woyke T."/>
        </authorList>
    </citation>
    <scope>NUCLEOTIDE SEQUENCE</scope>
    <source>
        <strain evidence="1">GVMAG-S-1021933-23</strain>
    </source>
</reference>
<name>A0A6C0AEV4_9ZZZZ</name>
<organism evidence="1">
    <name type="scientific">viral metagenome</name>
    <dbReference type="NCBI Taxonomy" id="1070528"/>
    <lineage>
        <taxon>unclassified sequences</taxon>
        <taxon>metagenomes</taxon>
        <taxon>organismal metagenomes</taxon>
    </lineage>
</organism>
<sequence>MLQKLSLVLSIKMLDLKELYNLEQATLINKNLNKFLLSFYNKHEILEKTDQIEDIDEYRKYVNWCILKANRRFINIEQSTLTKHKTENKIEKIEVLHDKIVFNLFFSLNNTVNYELYITFKNNILKIGGIIFDHKDIDTIYKDLSTNKETLNIAKIHFPMINEKRHLQFLSGDEKTFIIDISDFISLIKKDLLNFKRMLNKIITPGRPDMLD</sequence>
<protein>
    <submittedName>
        <fullName evidence="1">Uncharacterized protein</fullName>
    </submittedName>
</protein>
<accession>A0A6C0AEV4</accession>
<dbReference type="EMBL" id="MN740595">
    <property type="protein sequence ID" value="QHS78216.1"/>
    <property type="molecule type" value="Genomic_DNA"/>
</dbReference>
<evidence type="ECO:0000313" key="1">
    <source>
        <dbReference type="EMBL" id="QHS78216.1"/>
    </source>
</evidence>